<evidence type="ECO:0000313" key="7">
    <source>
        <dbReference type="Proteomes" id="UP000515811"/>
    </source>
</evidence>
<dbReference type="AlphaFoldDB" id="A0A7G9RV52"/>
<feature type="domain" description="HTH araC/xylS-type" evidence="5">
    <location>
        <begin position="166"/>
        <end position="263"/>
    </location>
</feature>
<reference evidence="6 7" key="1">
    <citation type="submission" date="2020-08" db="EMBL/GenBank/DDBJ databases">
        <title>Genome sequence of Diaphorobacter ruginosibacter DSM 27467T.</title>
        <authorList>
            <person name="Hyun D.-W."/>
            <person name="Bae J.-W."/>
        </authorList>
    </citation>
    <scope>NUCLEOTIDE SEQUENCE [LARGE SCALE GENOMIC DNA]</scope>
    <source>
        <strain evidence="6 7">DSM 27467</strain>
    </source>
</reference>
<dbReference type="InterPro" id="IPR003313">
    <property type="entry name" value="AraC-bd"/>
</dbReference>
<dbReference type="SUPFAM" id="SSF51182">
    <property type="entry name" value="RmlC-like cupins"/>
    <property type="match status" value="1"/>
</dbReference>
<dbReference type="InterPro" id="IPR018062">
    <property type="entry name" value="HTH_AraC-typ_CS"/>
</dbReference>
<evidence type="ECO:0000256" key="1">
    <source>
        <dbReference type="ARBA" id="ARBA00023015"/>
    </source>
</evidence>
<dbReference type="Pfam" id="PF12833">
    <property type="entry name" value="HTH_18"/>
    <property type="match status" value="1"/>
</dbReference>
<evidence type="ECO:0000256" key="2">
    <source>
        <dbReference type="ARBA" id="ARBA00023125"/>
    </source>
</evidence>
<proteinExistence type="predicted"/>
<dbReference type="PROSITE" id="PS01124">
    <property type="entry name" value="HTH_ARAC_FAMILY_2"/>
    <property type="match status" value="1"/>
</dbReference>
<dbReference type="InterPro" id="IPR011051">
    <property type="entry name" value="RmlC_Cupin_sf"/>
</dbReference>
<dbReference type="Proteomes" id="UP000515811">
    <property type="component" value="Chromosome"/>
</dbReference>
<dbReference type="KEGG" id="drg:H9K76_06910"/>
<dbReference type="Gene3D" id="1.10.10.60">
    <property type="entry name" value="Homeodomain-like"/>
    <property type="match status" value="1"/>
</dbReference>
<dbReference type="InterPro" id="IPR014710">
    <property type="entry name" value="RmlC-like_jellyroll"/>
</dbReference>
<keyword evidence="2" id="KW-0238">DNA-binding</keyword>
<dbReference type="Gene3D" id="2.60.120.10">
    <property type="entry name" value="Jelly Rolls"/>
    <property type="match status" value="1"/>
</dbReference>
<dbReference type="CDD" id="cd06124">
    <property type="entry name" value="cupin_NimR-like_N"/>
    <property type="match status" value="1"/>
</dbReference>
<accession>A0A7G9RV52</accession>
<dbReference type="PROSITE" id="PS00041">
    <property type="entry name" value="HTH_ARAC_FAMILY_1"/>
    <property type="match status" value="1"/>
</dbReference>
<keyword evidence="7" id="KW-1185">Reference proteome</keyword>
<evidence type="ECO:0000313" key="6">
    <source>
        <dbReference type="EMBL" id="QNN59477.1"/>
    </source>
</evidence>
<dbReference type="PANTHER" id="PTHR11019:SF159">
    <property type="entry name" value="TRANSCRIPTIONAL REGULATOR-RELATED"/>
    <property type="match status" value="1"/>
</dbReference>
<dbReference type="InterPro" id="IPR009057">
    <property type="entry name" value="Homeodomain-like_sf"/>
</dbReference>
<dbReference type="GO" id="GO:0043565">
    <property type="term" value="F:sequence-specific DNA binding"/>
    <property type="evidence" value="ECO:0007669"/>
    <property type="project" value="InterPro"/>
</dbReference>
<protein>
    <submittedName>
        <fullName evidence="6">Helix-turn-helix transcriptional regulator</fullName>
    </submittedName>
</protein>
<dbReference type="InterPro" id="IPR018060">
    <property type="entry name" value="HTH_AraC"/>
</dbReference>
<feature type="region of interest" description="Disordered" evidence="4">
    <location>
        <begin position="260"/>
        <end position="282"/>
    </location>
</feature>
<gene>
    <name evidence="6" type="ORF">H9K76_06910</name>
</gene>
<keyword evidence="3" id="KW-0804">Transcription</keyword>
<organism evidence="6 7">
    <name type="scientific">Diaphorobacter ruginosibacter</name>
    <dbReference type="NCBI Taxonomy" id="1715720"/>
    <lineage>
        <taxon>Bacteria</taxon>
        <taxon>Pseudomonadati</taxon>
        <taxon>Pseudomonadota</taxon>
        <taxon>Betaproteobacteria</taxon>
        <taxon>Burkholderiales</taxon>
        <taxon>Comamonadaceae</taxon>
        <taxon>Diaphorobacter</taxon>
    </lineage>
</organism>
<evidence type="ECO:0000256" key="4">
    <source>
        <dbReference type="SAM" id="MobiDB-lite"/>
    </source>
</evidence>
<evidence type="ECO:0000256" key="3">
    <source>
        <dbReference type="ARBA" id="ARBA00023163"/>
    </source>
</evidence>
<evidence type="ECO:0000259" key="5">
    <source>
        <dbReference type="PROSITE" id="PS01124"/>
    </source>
</evidence>
<sequence length="282" mass="30633">MPRSEPDPLAHPLHGEHTSHPVVAYASDNEADSYIEPHNHRRGQLLHATTGVMLVRAAEGSWVVPPGCAVWVPPGVVHDIRMASGPVAMRTVFVEPDLRAGQLWAHCQVIQVTPLLRELVIAAVDLDLDFAPGGREERLLTLILDEIERARPLALHVPMPQHPALLRTCRKFIEEPSQPVSVEAWAEGLHMHPRTLARLFARETGLNLGAWCRQARLLLSVPMLAAGASVLQAALAHGYDSPSAFTAAFRHSFGQTPSALQRSARGSAVAQDAMQGRDGDPA</sequence>
<dbReference type="SUPFAM" id="SSF46689">
    <property type="entry name" value="Homeodomain-like"/>
    <property type="match status" value="1"/>
</dbReference>
<dbReference type="GO" id="GO:0003700">
    <property type="term" value="F:DNA-binding transcription factor activity"/>
    <property type="evidence" value="ECO:0007669"/>
    <property type="project" value="InterPro"/>
</dbReference>
<name>A0A7G9RV52_9BURK</name>
<dbReference type="Pfam" id="PF02311">
    <property type="entry name" value="AraC_binding"/>
    <property type="match status" value="1"/>
</dbReference>
<keyword evidence="1" id="KW-0805">Transcription regulation</keyword>
<dbReference type="PANTHER" id="PTHR11019">
    <property type="entry name" value="HTH-TYPE TRANSCRIPTIONAL REGULATOR NIMR"/>
    <property type="match status" value="1"/>
</dbReference>
<dbReference type="EMBL" id="CP060714">
    <property type="protein sequence ID" value="QNN59477.1"/>
    <property type="molecule type" value="Genomic_DNA"/>
</dbReference>
<dbReference type="SMART" id="SM00342">
    <property type="entry name" value="HTH_ARAC"/>
    <property type="match status" value="1"/>
</dbReference>